<evidence type="ECO:0000313" key="3">
    <source>
        <dbReference type="Proteomes" id="UP000430519"/>
    </source>
</evidence>
<dbReference type="EMBL" id="WVHK01000126">
    <property type="protein sequence ID" value="MXV21743.1"/>
    <property type="molecule type" value="Genomic_DNA"/>
</dbReference>
<dbReference type="SUPFAM" id="SSF53756">
    <property type="entry name" value="UDP-Glycosyltransferase/glycogen phosphorylase"/>
    <property type="match status" value="1"/>
</dbReference>
<comment type="caution">
    <text evidence="2">The sequence shown here is derived from an EMBL/GenBank/DDBJ whole genome shotgun (WGS) entry which is preliminary data.</text>
</comment>
<dbReference type="Proteomes" id="UP000430519">
    <property type="component" value="Unassembled WGS sequence"/>
</dbReference>
<evidence type="ECO:0000259" key="1">
    <source>
        <dbReference type="Pfam" id="PF00534"/>
    </source>
</evidence>
<name>A0A6I4YXB0_9DEIO</name>
<dbReference type="InterPro" id="IPR001296">
    <property type="entry name" value="Glyco_trans_1"/>
</dbReference>
<keyword evidence="2" id="KW-0808">Transferase</keyword>
<dbReference type="RefSeq" id="WP_160982191.1">
    <property type="nucleotide sequence ID" value="NZ_WVHK01000126.1"/>
</dbReference>
<feature type="domain" description="Glycosyl transferase family 1" evidence="1">
    <location>
        <begin position="195"/>
        <end position="338"/>
    </location>
</feature>
<reference evidence="2 3" key="1">
    <citation type="submission" date="2019-11" db="EMBL/GenBank/DDBJ databases">
        <title>Genome sequence of Deinococcus xianganensis Y35, AI-2 producing algicidal bacterium, isolated from lake water.</title>
        <authorList>
            <person name="Li Y."/>
        </authorList>
    </citation>
    <scope>NUCLEOTIDE SEQUENCE [LARGE SCALE GENOMIC DNA]</scope>
    <source>
        <strain evidence="2 3">Y35</strain>
    </source>
</reference>
<proteinExistence type="predicted"/>
<dbReference type="CDD" id="cd03801">
    <property type="entry name" value="GT4_PimA-like"/>
    <property type="match status" value="1"/>
</dbReference>
<sequence length="533" mass="60714">MKIGMSLSPQLLEAFNPESQGQTYGAYTAVRSWFDIFGASREIDEVVLFGLNEEIENFDDIISIMRSKVNLRLAQYREIPGLSREDFVFHHPGNLGETLPWRARAKFAERLFPIMTSHTSLSYPDVKIGLILLSGMPWHQCDRILAISESSLVALRQLSNLIEPFYPNTSFNFEVCRYGIAKRYSYQYTKSQAKNLLNIPGDSILIVSLGRLSPLDKMDLTVTLQVIYQVCSEIADKSVHCVIAGSDHYGFAEVLRQFVESLGIGSNVSILPNISEDEKSRLLIAADIFISLSDNIQESFGISLVEAISYELPIICSNWNGYRDIVIDGYNGFLIKTNMISSDNVIDEAYFDESWMDIHFVYSQLTVIDHDMAVNRILELSRSQRMREQMGLNGLRLYRERYTPAVAANNFVEIAKEAIEIAKSDHLFKNSGTIFDANTAQIFGHYPGKSRNVPIGLRRSLKTYPIDFNFYELPKIIKLDLLLEMSRLTMTYDLLFGSDLALKLTSDSEILIIHAYWLVKHDFAQFIWEVRDA</sequence>
<dbReference type="Gene3D" id="3.40.50.2000">
    <property type="entry name" value="Glycogen Phosphorylase B"/>
    <property type="match status" value="1"/>
</dbReference>
<keyword evidence="3" id="KW-1185">Reference proteome</keyword>
<organism evidence="2 3">
    <name type="scientific">Deinococcus xianganensis</name>
    <dbReference type="NCBI Taxonomy" id="1507289"/>
    <lineage>
        <taxon>Bacteria</taxon>
        <taxon>Thermotogati</taxon>
        <taxon>Deinococcota</taxon>
        <taxon>Deinococci</taxon>
        <taxon>Deinococcales</taxon>
        <taxon>Deinococcaceae</taxon>
        <taxon>Deinococcus</taxon>
    </lineage>
</organism>
<evidence type="ECO:0000313" key="2">
    <source>
        <dbReference type="EMBL" id="MXV21743.1"/>
    </source>
</evidence>
<dbReference type="PANTHER" id="PTHR12526">
    <property type="entry name" value="GLYCOSYLTRANSFERASE"/>
    <property type="match status" value="1"/>
</dbReference>
<protein>
    <submittedName>
        <fullName evidence="2">Glycosyltransferase</fullName>
    </submittedName>
</protein>
<accession>A0A6I4YXB0</accession>
<dbReference type="Pfam" id="PF00534">
    <property type="entry name" value="Glycos_transf_1"/>
    <property type="match status" value="1"/>
</dbReference>
<dbReference type="PANTHER" id="PTHR12526:SF630">
    <property type="entry name" value="GLYCOSYLTRANSFERASE"/>
    <property type="match status" value="1"/>
</dbReference>
<gene>
    <name evidence="2" type="ORF">GLX28_19160</name>
</gene>
<dbReference type="GO" id="GO:0016757">
    <property type="term" value="F:glycosyltransferase activity"/>
    <property type="evidence" value="ECO:0007669"/>
    <property type="project" value="InterPro"/>
</dbReference>
<dbReference type="AlphaFoldDB" id="A0A6I4YXB0"/>